<dbReference type="GeneID" id="101511504"/>
<proteinExistence type="inferred from homology"/>
<dbReference type="GO" id="GO:0000145">
    <property type="term" value="C:exocyst"/>
    <property type="evidence" value="ECO:0007669"/>
    <property type="project" value="InterPro"/>
</dbReference>
<dbReference type="RefSeq" id="XP_004490693.1">
    <property type="nucleotide sequence ID" value="XM_004490636.2"/>
</dbReference>
<evidence type="ECO:0000256" key="2">
    <source>
        <dbReference type="ARBA" id="ARBA00022448"/>
    </source>
</evidence>
<sequence length="377" mass="44828">MNEKLNRVIWKQFMTIRQEVLPHSKSNIMEIDDIIDNLHKTVKNMVEDGFQTECCKVYNIFRSRFINKCLCKLGLQEVNLCDVENENIENLISDFNIALRILLPNERRVWNHIFSMYSFEYSIFSSLEWRRIEIELWAKFMVLETRIHGNSSHEFVHDSGVHPLTREEMKCIKDVCEDHRDVVAHFQILEMIQLLESNLDAKSKINKNSALGYLFMLNNNRYIQLEAKYGPLLNLLGKEWTQIQTSKVRRNIKHYIKCSWNKVLNLLENDESMTTNVAIESMRLFHINFSDICKAQSICFVIDERLRKTMRKYLKKMLLPLYENFIRRFQDVVGKDVADQYIKYGMSDIEDRINHLFLEMKETTPVTGHHSYEPNIV</sequence>
<dbReference type="GO" id="GO:0006887">
    <property type="term" value="P:exocytosis"/>
    <property type="evidence" value="ECO:0007669"/>
    <property type="project" value="UniProtKB-KW"/>
</dbReference>
<dbReference type="OrthoDB" id="1431619at2759"/>
<protein>
    <recommendedName>
        <fullName evidence="3">Exocyst subunit Exo70 family protein</fullName>
    </recommendedName>
</protein>
<dbReference type="Pfam" id="PF03081">
    <property type="entry name" value="Exo70_C"/>
    <property type="match status" value="1"/>
</dbReference>
<dbReference type="STRING" id="3827.A0A1S2XKF0"/>
<dbReference type="PANTHER" id="PTHR12542">
    <property type="entry name" value="EXOCYST COMPLEX PROTEIN EXO70"/>
    <property type="match status" value="1"/>
</dbReference>
<dbReference type="KEGG" id="cam:101511504"/>
<reference evidence="6" key="2">
    <citation type="submission" date="2025-08" db="UniProtKB">
        <authorList>
            <consortium name="RefSeq"/>
        </authorList>
    </citation>
    <scope>IDENTIFICATION</scope>
    <source>
        <tissue evidence="6">Etiolated seedlings</tissue>
    </source>
</reference>
<dbReference type="SUPFAM" id="SSF74788">
    <property type="entry name" value="Cullin repeat-like"/>
    <property type="match status" value="1"/>
</dbReference>
<organism evidence="5 6">
    <name type="scientific">Cicer arietinum</name>
    <name type="common">Chickpea</name>
    <name type="synonym">Garbanzo</name>
    <dbReference type="NCBI Taxonomy" id="3827"/>
    <lineage>
        <taxon>Eukaryota</taxon>
        <taxon>Viridiplantae</taxon>
        <taxon>Streptophyta</taxon>
        <taxon>Embryophyta</taxon>
        <taxon>Tracheophyta</taxon>
        <taxon>Spermatophyta</taxon>
        <taxon>Magnoliopsida</taxon>
        <taxon>eudicotyledons</taxon>
        <taxon>Gunneridae</taxon>
        <taxon>Pentapetalae</taxon>
        <taxon>rosids</taxon>
        <taxon>fabids</taxon>
        <taxon>Fabales</taxon>
        <taxon>Fabaceae</taxon>
        <taxon>Papilionoideae</taxon>
        <taxon>50 kb inversion clade</taxon>
        <taxon>NPAAA clade</taxon>
        <taxon>Hologalegina</taxon>
        <taxon>IRL clade</taxon>
        <taxon>Cicereae</taxon>
        <taxon>Cicer</taxon>
    </lineage>
</organism>
<dbReference type="Proteomes" id="UP000087171">
    <property type="component" value="Chromosome Ca2"/>
</dbReference>
<accession>A0A1S2XKF0</accession>
<keyword evidence="3" id="KW-0268">Exocytosis</keyword>
<evidence type="ECO:0000313" key="5">
    <source>
        <dbReference type="Proteomes" id="UP000087171"/>
    </source>
</evidence>
<reference evidence="5" key="1">
    <citation type="journal article" date="2013" name="Nat. Biotechnol.">
        <title>Draft genome sequence of chickpea (Cicer arietinum) provides a resource for trait improvement.</title>
        <authorList>
            <person name="Varshney R.K."/>
            <person name="Song C."/>
            <person name="Saxena R.K."/>
            <person name="Azam S."/>
            <person name="Yu S."/>
            <person name="Sharpe A.G."/>
            <person name="Cannon S."/>
            <person name="Baek J."/>
            <person name="Rosen B.D."/>
            <person name="Tar'an B."/>
            <person name="Millan T."/>
            <person name="Zhang X."/>
            <person name="Ramsay L.D."/>
            <person name="Iwata A."/>
            <person name="Wang Y."/>
            <person name="Nelson W."/>
            <person name="Farmer A.D."/>
            <person name="Gaur P.M."/>
            <person name="Soderlund C."/>
            <person name="Penmetsa R.V."/>
            <person name="Xu C."/>
            <person name="Bharti A.K."/>
            <person name="He W."/>
            <person name="Winter P."/>
            <person name="Zhao S."/>
            <person name="Hane J.K."/>
            <person name="Carrasquilla-Garcia N."/>
            <person name="Condie J.A."/>
            <person name="Upadhyaya H.D."/>
            <person name="Luo M.C."/>
            <person name="Thudi M."/>
            <person name="Gowda C.L."/>
            <person name="Singh N.P."/>
            <person name="Lichtenzveig J."/>
            <person name="Gali K.K."/>
            <person name="Rubio J."/>
            <person name="Nadarajan N."/>
            <person name="Dolezel J."/>
            <person name="Bansal K.C."/>
            <person name="Xu X."/>
            <person name="Edwards D."/>
            <person name="Zhang G."/>
            <person name="Kahl G."/>
            <person name="Gil J."/>
            <person name="Singh K.B."/>
            <person name="Datta S.K."/>
            <person name="Jackson S.A."/>
            <person name="Wang J."/>
            <person name="Cook D.R."/>
        </authorList>
    </citation>
    <scope>NUCLEOTIDE SEQUENCE [LARGE SCALE GENOMIC DNA]</scope>
    <source>
        <strain evidence="5">cv. CDC Frontier</strain>
    </source>
</reference>
<evidence type="ECO:0000259" key="4">
    <source>
        <dbReference type="Pfam" id="PF03081"/>
    </source>
</evidence>
<evidence type="ECO:0000313" key="6">
    <source>
        <dbReference type="RefSeq" id="XP_004490693.1"/>
    </source>
</evidence>
<dbReference type="InterPro" id="IPR016159">
    <property type="entry name" value="Cullin_repeat-like_dom_sf"/>
</dbReference>
<comment type="function">
    <text evidence="3">Component of the exocyst complex.</text>
</comment>
<dbReference type="GO" id="GO:0005546">
    <property type="term" value="F:phosphatidylinositol-4,5-bisphosphate binding"/>
    <property type="evidence" value="ECO:0007669"/>
    <property type="project" value="InterPro"/>
</dbReference>
<dbReference type="eggNOG" id="KOG2344">
    <property type="taxonomic scope" value="Eukaryota"/>
</dbReference>
<keyword evidence="2 3" id="KW-0813">Transport</keyword>
<evidence type="ECO:0000256" key="1">
    <source>
        <dbReference type="ARBA" id="ARBA00006756"/>
    </source>
</evidence>
<feature type="domain" description="Exocyst complex subunit Exo70 C-terminal" evidence="4">
    <location>
        <begin position="187"/>
        <end position="354"/>
    </location>
</feature>
<name>A0A1S2XKF0_CICAR</name>
<evidence type="ECO:0000256" key="3">
    <source>
        <dbReference type="RuleBase" id="RU365026"/>
    </source>
</evidence>
<dbReference type="AlphaFoldDB" id="A0A1S2XKF0"/>
<dbReference type="PaxDb" id="3827-XP_004490693.1"/>
<keyword evidence="5" id="KW-1185">Reference proteome</keyword>
<dbReference type="InterPro" id="IPR004140">
    <property type="entry name" value="Exo70"/>
</dbReference>
<gene>
    <name evidence="6" type="primary">LOC101511504</name>
</gene>
<dbReference type="Gene3D" id="1.20.1280.170">
    <property type="entry name" value="Exocyst complex component Exo70"/>
    <property type="match status" value="2"/>
</dbReference>
<keyword evidence="3" id="KW-0653">Protein transport</keyword>
<dbReference type="GO" id="GO:0015031">
    <property type="term" value="P:protein transport"/>
    <property type="evidence" value="ECO:0007669"/>
    <property type="project" value="UniProtKB-KW"/>
</dbReference>
<comment type="similarity">
    <text evidence="1 3">Belongs to the EXO70 family.</text>
</comment>
<dbReference type="InterPro" id="IPR046364">
    <property type="entry name" value="Exo70_C"/>
</dbReference>
<dbReference type="PANTHER" id="PTHR12542:SF96">
    <property type="entry name" value="EXOCYST COMPLEX COMPONENT EXO70B1"/>
    <property type="match status" value="1"/>
</dbReference>